<feature type="domain" description="C2H2-type" evidence="3">
    <location>
        <begin position="423"/>
        <end position="450"/>
    </location>
</feature>
<feature type="compositionally biased region" description="Low complexity" evidence="2">
    <location>
        <begin position="335"/>
        <end position="344"/>
    </location>
</feature>
<feature type="compositionally biased region" description="Basic and acidic residues" evidence="2">
    <location>
        <begin position="323"/>
        <end position="334"/>
    </location>
</feature>
<dbReference type="InterPro" id="IPR013087">
    <property type="entry name" value="Znf_C2H2_type"/>
</dbReference>
<feature type="domain" description="C2H2-type" evidence="3">
    <location>
        <begin position="180"/>
        <end position="207"/>
    </location>
</feature>
<dbReference type="PROSITE" id="PS50157">
    <property type="entry name" value="ZINC_FINGER_C2H2_2"/>
    <property type="match status" value="3"/>
</dbReference>
<evidence type="ECO:0000313" key="4">
    <source>
        <dbReference type="EMBL" id="KAG8475629.1"/>
    </source>
</evidence>
<dbReference type="PANTHER" id="PTHR46869:SF1">
    <property type="entry name" value="C2H2-LIKE ZINC FINGER PROTEIN"/>
    <property type="match status" value="1"/>
</dbReference>
<comment type="caution">
    <text evidence="4">The sequence shown here is derived from an EMBL/GenBank/DDBJ whole genome shotgun (WGS) entry which is preliminary data.</text>
</comment>
<evidence type="ECO:0000259" key="3">
    <source>
        <dbReference type="PROSITE" id="PS50157"/>
    </source>
</evidence>
<keyword evidence="1" id="KW-0479">Metal-binding</keyword>
<evidence type="ECO:0000256" key="1">
    <source>
        <dbReference type="PROSITE-ProRule" id="PRU00042"/>
    </source>
</evidence>
<evidence type="ECO:0000256" key="2">
    <source>
        <dbReference type="SAM" id="MobiDB-lite"/>
    </source>
</evidence>
<dbReference type="EMBL" id="JAHUZN010000012">
    <property type="protein sequence ID" value="KAG8475629.1"/>
    <property type="molecule type" value="Genomic_DNA"/>
</dbReference>
<reference evidence="4 5" key="1">
    <citation type="journal article" date="2021" name="bioRxiv">
        <title>The Gossypium anomalum genome as a resource for cotton improvement and evolutionary analysis of hybrid incompatibility.</title>
        <authorList>
            <person name="Grover C.E."/>
            <person name="Yuan D."/>
            <person name="Arick M.A."/>
            <person name="Miller E.R."/>
            <person name="Hu G."/>
            <person name="Peterson D.G."/>
            <person name="Wendel J.F."/>
            <person name="Udall J.A."/>
        </authorList>
    </citation>
    <scope>NUCLEOTIDE SEQUENCE [LARGE SCALE GENOMIC DNA]</scope>
    <source>
        <strain evidence="4">JFW-Udall</strain>
        <tissue evidence="4">Leaf</tissue>
    </source>
</reference>
<name>A0A8J6CKE7_9ROSI</name>
<dbReference type="GO" id="GO:0008270">
    <property type="term" value="F:zinc ion binding"/>
    <property type="evidence" value="ECO:0007669"/>
    <property type="project" value="UniProtKB-KW"/>
</dbReference>
<dbReference type="Gene3D" id="3.30.160.60">
    <property type="entry name" value="Classic Zinc Finger"/>
    <property type="match status" value="2"/>
</dbReference>
<dbReference type="SUPFAM" id="SSF57667">
    <property type="entry name" value="beta-beta-alpha zinc fingers"/>
    <property type="match status" value="1"/>
</dbReference>
<feature type="domain" description="C2H2-type" evidence="3">
    <location>
        <begin position="509"/>
        <end position="531"/>
    </location>
</feature>
<dbReference type="SMART" id="SM00355">
    <property type="entry name" value="ZnF_C2H2"/>
    <property type="match status" value="3"/>
</dbReference>
<organism evidence="4 5">
    <name type="scientific">Gossypium anomalum</name>
    <dbReference type="NCBI Taxonomy" id="47600"/>
    <lineage>
        <taxon>Eukaryota</taxon>
        <taxon>Viridiplantae</taxon>
        <taxon>Streptophyta</taxon>
        <taxon>Embryophyta</taxon>
        <taxon>Tracheophyta</taxon>
        <taxon>Spermatophyta</taxon>
        <taxon>Magnoliopsida</taxon>
        <taxon>eudicotyledons</taxon>
        <taxon>Gunneridae</taxon>
        <taxon>Pentapetalae</taxon>
        <taxon>rosids</taxon>
        <taxon>malvids</taxon>
        <taxon>Malvales</taxon>
        <taxon>Malvaceae</taxon>
        <taxon>Malvoideae</taxon>
        <taxon>Gossypium</taxon>
    </lineage>
</organism>
<evidence type="ECO:0000313" key="5">
    <source>
        <dbReference type="Proteomes" id="UP000701853"/>
    </source>
</evidence>
<dbReference type="AlphaFoldDB" id="A0A8J6CKE7"/>
<dbReference type="Pfam" id="PF13912">
    <property type="entry name" value="zf-C2H2_6"/>
    <property type="match status" value="3"/>
</dbReference>
<accession>A0A8J6CKE7</accession>
<protein>
    <recommendedName>
        <fullName evidence="3">C2H2-type domain-containing protein</fullName>
    </recommendedName>
</protein>
<dbReference type="InterPro" id="IPR036236">
    <property type="entry name" value="Znf_C2H2_sf"/>
</dbReference>
<keyword evidence="1" id="KW-0862">Zinc</keyword>
<feature type="compositionally biased region" description="Low complexity" evidence="2">
    <location>
        <begin position="242"/>
        <end position="253"/>
    </location>
</feature>
<proteinExistence type="predicted"/>
<gene>
    <name evidence="4" type="ORF">CXB51_032586</name>
</gene>
<feature type="compositionally biased region" description="Polar residues" evidence="2">
    <location>
        <begin position="214"/>
        <end position="224"/>
    </location>
</feature>
<dbReference type="Proteomes" id="UP000701853">
    <property type="component" value="Chromosome 12"/>
</dbReference>
<feature type="region of interest" description="Disordered" evidence="2">
    <location>
        <begin position="317"/>
        <end position="382"/>
    </location>
</feature>
<feature type="region of interest" description="Disordered" evidence="2">
    <location>
        <begin position="207"/>
        <end position="253"/>
    </location>
</feature>
<keyword evidence="5" id="KW-1185">Reference proteome</keyword>
<keyword evidence="1" id="KW-0863">Zinc-finger</keyword>
<dbReference type="PANTHER" id="PTHR46869">
    <property type="entry name" value="C2H2-LIKE ZINC FINGER PROTEIN"/>
    <property type="match status" value="1"/>
</dbReference>
<sequence>MALRERFVMTWESSVGFLELLMPGEGGHVYREGDQAADLLAQLAAGHEFGVEKQTEEILSVESISEWFSIEYTCLLGHSKEAIMSNAVFSKVLSFATKGSHVGSRHIRTHMKHDSFAETEEESADMPINRLISTANPRNIKRFLVSEAGGQSAAYGLRENPKKTKRFSDSGNGSSLKEMMVCKECGKGFRSLKALCGHMSCHSDNGEKQKVIMDSQSDTETSAPSKRRSRRGTPKTIGVHRNNNSENLGNGSSSISEIVQEQEEVAMCLMMLSRDSGCRKRMNLAADSSDNNSVVLEDKSSSIDVTITIKNDTNRGGFLKMTKQRDNKLKKSPESDPSSENSDSGYFRNGPKKVESDDSVDGFLKNNEYKNPNIESGSGFRDMDATSSKCLSKFKSVKTGSPKYDLRRNGKNDYYSPQKGSKYECLTCNKTFDSHRALGGHRASHTKVNGYNESIQESYEKNLANDSFTAPMTDTKVIKASSNGKRLGVPRGSSYNAEKRLGSKKNMDHECPFCFRVFKSGQALGGHKRSHFVGGSDDRTLVIKQDSSDMPALIDLNLPAPVEEDASGNASGFGLLQISPTVKQIEGATASVLQLMCLLPSALWGKNNKESAMSMEWKRSLLPPRTAPSHLIATHAFIYIYQDNPRCHFNGVEDKSLWSLFQ</sequence>
<dbReference type="PROSITE" id="PS00028">
    <property type="entry name" value="ZINC_FINGER_C2H2_1"/>
    <property type="match status" value="3"/>
</dbReference>
<dbReference type="OrthoDB" id="9451254at2759"/>